<proteinExistence type="predicted"/>
<dbReference type="Gene3D" id="3.90.190.10">
    <property type="entry name" value="Protein tyrosine phosphatase superfamily"/>
    <property type="match status" value="1"/>
</dbReference>
<protein>
    <submittedName>
        <fullName evidence="2">TIGR01244 family protein</fullName>
    </submittedName>
</protein>
<reference evidence="2 3" key="1">
    <citation type="submission" date="2009-08" db="EMBL/GenBank/DDBJ databases">
        <authorList>
            <person name="Qin X."/>
            <person name="Bachman B."/>
            <person name="Battles P."/>
            <person name="Bell A."/>
            <person name="Bess C."/>
            <person name="Bickham C."/>
            <person name="Chaboub L."/>
            <person name="Chen D."/>
            <person name="Coyle M."/>
            <person name="Deiros D.R."/>
            <person name="Dinh H."/>
            <person name="Forbes L."/>
            <person name="Fowler G."/>
            <person name="Francisco L."/>
            <person name="Fu Q."/>
            <person name="Gubbala S."/>
            <person name="Hale W."/>
            <person name="Han Y."/>
            <person name="Hemphill L."/>
            <person name="Highlander S.K."/>
            <person name="Hirani K."/>
            <person name="Hogues M."/>
            <person name="Jackson L."/>
            <person name="Jakkamsetti A."/>
            <person name="Javaid M."/>
            <person name="Jiang H."/>
            <person name="Korchina V."/>
            <person name="Kovar C."/>
            <person name="Lara F."/>
            <person name="Lee S."/>
            <person name="Mata R."/>
            <person name="Mathew T."/>
            <person name="Moen C."/>
            <person name="Morales K."/>
            <person name="Munidasa M."/>
            <person name="Nazareth L."/>
            <person name="Ngo R."/>
            <person name="Nguyen L."/>
            <person name="Okwuonu G."/>
            <person name="Ongeri F."/>
            <person name="Patil S."/>
            <person name="Petrosino J."/>
            <person name="Pham C."/>
            <person name="Pham P."/>
            <person name="Pu L.-L."/>
            <person name="Puazo M."/>
            <person name="Raj R."/>
            <person name="Reid J."/>
            <person name="Rouhana J."/>
            <person name="Saada N."/>
            <person name="Shang Y."/>
            <person name="Simmons D."/>
            <person name="Thornton R."/>
            <person name="Warren J."/>
            <person name="Weissenberger G."/>
            <person name="Zhang J."/>
            <person name="Zhang L."/>
            <person name="Zhou C."/>
            <person name="Zhu D."/>
            <person name="Muzny D."/>
            <person name="Worley K."/>
            <person name="Gibbs R."/>
        </authorList>
    </citation>
    <scope>NUCLEOTIDE SEQUENCE [LARGE SCALE GENOMIC DNA]</scope>
    <source>
        <strain evidence="3">ATCC 15826 / DSM 8339 / NCTC 10426 / 6573</strain>
    </source>
</reference>
<name>C8NAC0_CARH6</name>
<dbReference type="HOGENOM" id="CLU_105726_3_0_6"/>
<comment type="caution">
    <text evidence="2">The sequence shown here is derived from an EMBL/GenBank/DDBJ whole genome shotgun (WGS) entry which is preliminary data.</text>
</comment>
<dbReference type="NCBIfam" id="TIGR01244">
    <property type="entry name" value="TIGR01244 family sulfur transferase"/>
    <property type="match status" value="1"/>
</dbReference>
<dbReference type="GO" id="GO:0016787">
    <property type="term" value="F:hydrolase activity"/>
    <property type="evidence" value="ECO:0007669"/>
    <property type="project" value="InterPro"/>
</dbReference>
<dbReference type="STRING" id="2718.CHUV0807_0100"/>
<dbReference type="SUPFAM" id="SSF52799">
    <property type="entry name" value="(Phosphotyrosine protein) phosphatases II"/>
    <property type="match status" value="1"/>
</dbReference>
<dbReference type="InterPro" id="IPR029021">
    <property type="entry name" value="Prot-tyrosine_phosphatase-like"/>
</dbReference>
<dbReference type="InterPro" id="IPR005939">
    <property type="entry name" value="BLH_phosphatase-like"/>
</dbReference>
<keyword evidence="3" id="KW-1185">Reference proteome</keyword>
<evidence type="ECO:0000259" key="1">
    <source>
        <dbReference type="Pfam" id="PF04273"/>
    </source>
</evidence>
<evidence type="ECO:0000313" key="3">
    <source>
        <dbReference type="Proteomes" id="UP000004870"/>
    </source>
</evidence>
<evidence type="ECO:0000313" key="2">
    <source>
        <dbReference type="EMBL" id="EEV88463.1"/>
    </source>
</evidence>
<dbReference type="AlphaFoldDB" id="C8NAC0"/>
<feature type="domain" description="Beta-lactamase hydrolase-like protein phosphatase-like" evidence="1">
    <location>
        <begin position="14"/>
        <end position="119"/>
    </location>
</feature>
<dbReference type="Pfam" id="PF04273">
    <property type="entry name" value="BLH_phosphatase"/>
    <property type="match status" value="1"/>
</dbReference>
<accession>C8NAC0</accession>
<dbReference type="EMBL" id="ACKY01000071">
    <property type="protein sequence ID" value="EEV88463.1"/>
    <property type="molecule type" value="Genomic_DNA"/>
</dbReference>
<sequence>MSIHTFFTWEAIMQTLKPALYVSAQIRPEDLPALKTQGIAQIICHRPDGEDATQPAFADITAAADALGIRTLHVPVAGGQFSPEAVAQTRAALADGAPTLMFCKSGMRSTTAWALGEAAAGGNVDEIIARAGACGYDLSPLRAALRQAGAGG</sequence>
<dbReference type="Proteomes" id="UP000004870">
    <property type="component" value="Unassembled WGS sequence"/>
</dbReference>
<organism evidence="2 3">
    <name type="scientific">Cardiobacterium hominis (strain ATCC 15826 / DSM 8339 / NCTC 10426 / 6573)</name>
    <dbReference type="NCBI Taxonomy" id="638300"/>
    <lineage>
        <taxon>Bacteria</taxon>
        <taxon>Pseudomonadati</taxon>
        <taxon>Pseudomonadota</taxon>
        <taxon>Gammaproteobacteria</taxon>
        <taxon>Cardiobacteriales</taxon>
        <taxon>Cardiobacteriaceae</taxon>
        <taxon>Cardiobacterium</taxon>
    </lineage>
</organism>
<gene>
    <name evidence="2" type="ORF">HMPREF0198_1448</name>
</gene>